<comment type="similarity">
    <text evidence="3 13">Belongs to the glycosyltransferase 8 family.</text>
</comment>
<gene>
    <name evidence="15" type="ORF">M6B38_190005</name>
    <name evidence="14" type="ORF">M6B38_219240</name>
    <name evidence="16" type="ORF">M6B38_282785</name>
</gene>
<proteinExistence type="inferred from homology"/>
<keyword evidence="8 13" id="KW-1133">Transmembrane helix</keyword>
<dbReference type="InterPro" id="IPR002495">
    <property type="entry name" value="Glyco_trans_8"/>
</dbReference>
<dbReference type="Gene3D" id="3.90.550.10">
    <property type="entry name" value="Spore Coat Polysaccharide Biosynthesis Protein SpsA, Chain A"/>
    <property type="match status" value="1"/>
</dbReference>
<evidence type="ECO:0000256" key="8">
    <source>
        <dbReference type="ARBA" id="ARBA00022989"/>
    </source>
</evidence>
<keyword evidence="6 13" id="KW-0812">Transmembrane</keyword>
<reference evidence="15" key="1">
    <citation type="journal article" date="2023" name="GigaByte">
        <title>Genome assembly of the bearded iris, Iris pallida Lam.</title>
        <authorList>
            <person name="Bruccoleri R.E."/>
            <person name="Oakeley E.J."/>
            <person name="Faust A.M.E."/>
            <person name="Altorfer M."/>
            <person name="Dessus-Babus S."/>
            <person name="Burckhardt D."/>
            <person name="Oertli M."/>
            <person name="Naumann U."/>
            <person name="Petersen F."/>
            <person name="Wong J."/>
        </authorList>
    </citation>
    <scope>NUCLEOTIDE SEQUENCE</scope>
    <source>
        <strain evidence="15">GSM-AAB239-AS_SAM_17_03QT</strain>
    </source>
</reference>
<protein>
    <recommendedName>
        <fullName evidence="13">Hexosyltransferase</fullName>
        <ecNumber evidence="13">2.4.1.-</ecNumber>
    </recommendedName>
</protein>
<dbReference type="InterPro" id="IPR029993">
    <property type="entry name" value="GAUT"/>
</dbReference>
<dbReference type="PANTHER" id="PTHR32116:SF74">
    <property type="entry name" value="GALACTURONOSYLTRANSFERASE 10-RELATED"/>
    <property type="match status" value="1"/>
</dbReference>
<dbReference type="GO" id="GO:0000139">
    <property type="term" value="C:Golgi membrane"/>
    <property type="evidence" value="ECO:0007669"/>
    <property type="project" value="UniProtKB-SubCell"/>
</dbReference>
<dbReference type="SUPFAM" id="SSF53448">
    <property type="entry name" value="Nucleotide-diphospho-sugar transferases"/>
    <property type="match status" value="1"/>
</dbReference>
<evidence type="ECO:0000313" key="17">
    <source>
        <dbReference type="Proteomes" id="UP001140949"/>
    </source>
</evidence>
<keyword evidence="17" id="KW-1185">Reference proteome</keyword>
<evidence type="ECO:0000313" key="15">
    <source>
        <dbReference type="EMBL" id="KAJ6803001.1"/>
    </source>
</evidence>
<sequence length="534" mass="61669">MRRRDFDFRRTGRRKWSWEVWMWSVLLGLLFLLFLLLINTHEKDPRSKRSIDQNVYASSFPADLNVKEEMLNPLSTMRQLVDQISLAKAYLIISKESNNLHFAWELSARIRESQALLSAAAIRGFPLSVGECEAAIRDMALLLFQAQQLHYDGAITITKMKGQLQSLEDKSKSETGKSSKYGQIAAEELPKSLYCLGVQLTTEWFKNSHLYRRTIDGKHASEKLKNNNLYHYCLFSDNILAASVVVNSTITNSLHPDVNVFHLVTDEVNYRPMRAWFSMNNFQGATIEVQKVEDFTWLNTSYVHVLKLLQVSETESFSFSGHGDRKTPSKSQNPKYLSVLNHLRFYLPEVFPTLHKVLFLDDDVVVQKDLSELFSINLYGNVMGAVETCTEASHSLHKYLNFSHPLIRAHFDPDACGWAFGMNVIDLREWKKKNVTGKYEYWQEKNIDHTLWKLGALPPGLLAFNGLVEKLDRKWHVLGLGYKDVEPSAVQDGSVLQYNGNMKPWLKIGMEKYKNLWDRYVDYSHPVLQRCFVH</sequence>
<dbReference type="FunFam" id="3.90.550.10:FF:000056">
    <property type="entry name" value="Hexosyltransferase"/>
    <property type="match status" value="1"/>
</dbReference>
<keyword evidence="12 13" id="KW-0961">Cell wall biogenesis/degradation</keyword>
<evidence type="ECO:0000256" key="1">
    <source>
        <dbReference type="ARBA" id="ARBA00004323"/>
    </source>
</evidence>
<evidence type="ECO:0000256" key="6">
    <source>
        <dbReference type="ARBA" id="ARBA00022692"/>
    </source>
</evidence>
<evidence type="ECO:0000256" key="13">
    <source>
        <dbReference type="RuleBase" id="RU362027"/>
    </source>
</evidence>
<dbReference type="EC" id="2.4.1.-" evidence="13"/>
<evidence type="ECO:0000256" key="7">
    <source>
        <dbReference type="ARBA" id="ARBA00022968"/>
    </source>
</evidence>
<evidence type="ECO:0000256" key="9">
    <source>
        <dbReference type="ARBA" id="ARBA00023034"/>
    </source>
</evidence>
<comment type="subcellular location">
    <subcellularLocation>
        <location evidence="1 13">Golgi apparatus membrane</location>
        <topology evidence="1 13">Single-pass type II membrane protein</topology>
    </subcellularLocation>
</comment>
<dbReference type="GO" id="GO:0047262">
    <property type="term" value="F:polygalacturonate 4-alpha-galacturonosyltransferase activity"/>
    <property type="evidence" value="ECO:0007669"/>
    <property type="project" value="InterPro"/>
</dbReference>
<name>A0AAX6EG94_IRIPA</name>
<evidence type="ECO:0000256" key="11">
    <source>
        <dbReference type="ARBA" id="ARBA00023180"/>
    </source>
</evidence>
<dbReference type="Proteomes" id="UP001140949">
    <property type="component" value="Unassembled WGS sequence"/>
</dbReference>
<dbReference type="EMBL" id="JANAVB010041219">
    <property type="protein sequence ID" value="KAJ6796583.1"/>
    <property type="molecule type" value="Genomic_DNA"/>
</dbReference>
<dbReference type="EMBL" id="JANAVB010005597">
    <property type="protein sequence ID" value="KAJ6846690.1"/>
    <property type="molecule type" value="Genomic_DNA"/>
</dbReference>
<evidence type="ECO:0000256" key="2">
    <source>
        <dbReference type="ARBA" id="ARBA00004877"/>
    </source>
</evidence>
<comment type="pathway">
    <text evidence="2 13">Glycan metabolism; pectin biosynthesis.</text>
</comment>
<evidence type="ECO:0000313" key="16">
    <source>
        <dbReference type="EMBL" id="KAJ6846690.1"/>
    </source>
</evidence>
<evidence type="ECO:0000256" key="12">
    <source>
        <dbReference type="ARBA" id="ARBA00023316"/>
    </source>
</evidence>
<keyword evidence="4 13" id="KW-0328">Glycosyltransferase</keyword>
<dbReference type="EMBL" id="JANAVB010036641">
    <property type="protein sequence ID" value="KAJ6803001.1"/>
    <property type="molecule type" value="Genomic_DNA"/>
</dbReference>
<organism evidence="15 17">
    <name type="scientific">Iris pallida</name>
    <name type="common">Sweet iris</name>
    <dbReference type="NCBI Taxonomy" id="29817"/>
    <lineage>
        <taxon>Eukaryota</taxon>
        <taxon>Viridiplantae</taxon>
        <taxon>Streptophyta</taxon>
        <taxon>Embryophyta</taxon>
        <taxon>Tracheophyta</taxon>
        <taxon>Spermatophyta</taxon>
        <taxon>Magnoliopsida</taxon>
        <taxon>Liliopsida</taxon>
        <taxon>Asparagales</taxon>
        <taxon>Iridaceae</taxon>
        <taxon>Iridoideae</taxon>
        <taxon>Irideae</taxon>
        <taxon>Iris</taxon>
    </lineage>
</organism>
<dbReference type="Pfam" id="PF01501">
    <property type="entry name" value="Glyco_transf_8"/>
    <property type="match status" value="1"/>
</dbReference>
<accession>A0AAX6EG94</accession>
<dbReference type="CDD" id="cd06429">
    <property type="entry name" value="GT8_like_1"/>
    <property type="match status" value="1"/>
</dbReference>
<dbReference type="AlphaFoldDB" id="A0AAX6EG94"/>
<keyword evidence="10 13" id="KW-0472">Membrane</keyword>
<feature type="transmembrane region" description="Helical" evidence="13">
    <location>
        <begin position="20"/>
        <end position="38"/>
    </location>
</feature>
<keyword evidence="5" id="KW-0808">Transferase</keyword>
<evidence type="ECO:0000256" key="10">
    <source>
        <dbReference type="ARBA" id="ARBA00023136"/>
    </source>
</evidence>
<dbReference type="InterPro" id="IPR029044">
    <property type="entry name" value="Nucleotide-diphossugar_trans"/>
</dbReference>
<evidence type="ECO:0000256" key="4">
    <source>
        <dbReference type="ARBA" id="ARBA00022676"/>
    </source>
</evidence>
<dbReference type="Pfam" id="PF25557">
    <property type="entry name" value="GAUT_1"/>
    <property type="match status" value="1"/>
</dbReference>
<evidence type="ECO:0000256" key="5">
    <source>
        <dbReference type="ARBA" id="ARBA00022679"/>
    </source>
</evidence>
<keyword evidence="11" id="KW-0325">Glycoprotein</keyword>
<reference evidence="15" key="2">
    <citation type="submission" date="2023-04" db="EMBL/GenBank/DDBJ databases">
        <authorList>
            <person name="Bruccoleri R.E."/>
            <person name="Oakeley E.J."/>
            <person name="Faust A.-M."/>
            <person name="Dessus-Babus S."/>
            <person name="Altorfer M."/>
            <person name="Burckhardt D."/>
            <person name="Oertli M."/>
            <person name="Naumann U."/>
            <person name="Petersen F."/>
            <person name="Wong J."/>
        </authorList>
    </citation>
    <scope>NUCLEOTIDE SEQUENCE</scope>
    <source>
        <strain evidence="15">GSM-AAB239-AS_SAM_17_03QT</strain>
        <tissue evidence="15">Leaf</tissue>
    </source>
</reference>
<comment type="caution">
    <text evidence="15">The sequence shown here is derived from an EMBL/GenBank/DDBJ whole genome shotgun (WGS) entry which is preliminary data.</text>
</comment>
<dbReference type="GO" id="GO:0071555">
    <property type="term" value="P:cell wall organization"/>
    <property type="evidence" value="ECO:0007669"/>
    <property type="project" value="UniProtKB-KW"/>
</dbReference>
<dbReference type="PANTHER" id="PTHR32116">
    <property type="entry name" value="GALACTURONOSYLTRANSFERASE 4-RELATED"/>
    <property type="match status" value="1"/>
</dbReference>
<keyword evidence="9 13" id="KW-0333">Golgi apparatus</keyword>
<evidence type="ECO:0000313" key="14">
    <source>
        <dbReference type="EMBL" id="KAJ6796583.1"/>
    </source>
</evidence>
<keyword evidence="7" id="KW-0735">Signal-anchor</keyword>
<evidence type="ECO:0000256" key="3">
    <source>
        <dbReference type="ARBA" id="ARBA00006351"/>
    </source>
</evidence>